<dbReference type="Pfam" id="PF18911">
    <property type="entry name" value="PKD_4"/>
    <property type="match status" value="2"/>
</dbReference>
<dbReference type="Gene3D" id="2.60.40.10">
    <property type="entry name" value="Immunoglobulins"/>
    <property type="match status" value="4"/>
</dbReference>
<feature type="domain" description="PKD" evidence="1">
    <location>
        <begin position="1530"/>
        <end position="1570"/>
    </location>
</feature>
<dbReference type="SUPFAM" id="SSF49299">
    <property type="entry name" value="PKD domain"/>
    <property type="match status" value="3"/>
</dbReference>
<evidence type="ECO:0000313" key="2">
    <source>
        <dbReference type="EMBL" id="MFH6981838.1"/>
    </source>
</evidence>
<comment type="caution">
    <text evidence="2">The sequence shown here is derived from an EMBL/GenBank/DDBJ whole genome shotgun (WGS) entry which is preliminary data.</text>
</comment>
<reference evidence="2 3" key="1">
    <citation type="journal article" date="2013" name="Int. J. Syst. Evol. Microbiol.">
        <title>Marinoscillum luteum sp. nov., isolated from marine sediment.</title>
        <authorList>
            <person name="Cha I.T."/>
            <person name="Park S.J."/>
            <person name="Kim S.J."/>
            <person name="Kim J.G."/>
            <person name="Jung M.Y."/>
            <person name="Shin K.S."/>
            <person name="Kwon K.K."/>
            <person name="Yang S.H."/>
            <person name="Seo Y.S."/>
            <person name="Rhee S.K."/>
        </authorList>
    </citation>
    <scope>NUCLEOTIDE SEQUENCE [LARGE SCALE GENOMIC DNA]</scope>
    <source>
        <strain evidence="2 3">KCTC 23939</strain>
    </source>
</reference>
<dbReference type="Proteomes" id="UP001610063">
    <property type="component" value="Unassembled WGS sequence"/>
</dbReference>
<protein>
    <submittedName>
        <fullName evidence="2">Beta strand repeat-containing protein</fullName>
    </submittedName>
</protein>
<dbReference type="InterPro" id="IPR013783">
    <property type="entry name" value="Ig-like_fold"/>
</dbReference>
<sequence length="1741" mass="175395">MKHFNKLSLLTVVFTFGIFYGALSQTPGLIYDPATSPGNAVLDPDGDGFVSININAPTKGFVYSDQSESEIPYQKMIFPGAEPVADLTKGPSGGFSDFVDSGVEDPAQYYLDASNNLMFRLRIGSSAPNSKGYSILIDTDQKFGFTGPNADPTATTSNPGFEVEVNLQTNFGVYVYNVDGGCPGAAAVSHTGHTNYQKSFTLSTITGTRNSFYDFYIPFSDLEGLGLGITSSTPLRMVIITQMNPSPALCNNATSDLGGVDDSACGSLFGCLVDIIDNYTPTSADDIQNGVTPKDRSDCPTLTGPVTVSSTSISGTTTELAGTSIQVYKNGSVLGSPIVTTVDNESWTLTGVSGLVNGDVITATATAPDEGASIANCSSKTVITSCTPPATPTLDAIGNGDKVLTGTKVTGTHDVYIYKANGTLLTGGTTSNPFSATGTTFTYTHGSGSVKVPDGAYYVVISLSGCNSLPSAVQNNNCTASTVPTINTATVYKSTTTISITGASGASLRLWVNGVASSFTATGTGSAQNLTVSGLAAGQSLTIVAVNTATSCPATSAAKTVQADPVTPKKPTITGTYCVTGTQALTITGTSVDADGTSIQLYKNGVAEGSATTVTSGTWSASGSFSASNVITARATIGSLTTNSDPVTVLAVNSNAIAITTDPIVEGSSSISGTGVDGDLIKLYVDGAEISGKTATVGAVTTGQWTITGIESYSLYSGAEVTVTATTGASCESSPSTGVEVVCSAPSEPVFSDTNLSYCYGTQGELTLTTSQSLVIYEMVDNTGVSVGQQAIGNGSAITLYSDVLTSDLIEVYVKAFRLLDASCYAISSNSVDFDNQLPSPTVDLTSTNVSVVSGSTSASFAYTNAQNSPTNYSIAFPISAENESFVDVASTTLPVSPISVTVPGAAATGTYTGQLTITGATSCESVYNISITIYNAGAAAVINSQPAASTKCSGESTSFSVSASNAQSYQWQVNTGSGYVNVTNGGVYSGATTANLAISDVTGMDGYLYQVLVTGYDAGVVTSSGVTLTVLAINPGTIANDQAITSGNTPAALTSSVDATGTAITYRWKSSTDGASYTNISGATSNTYSPGSLTQTTYFVREAITTAGSYNCSDLSNVVTITVSGAGPDLTGLSTTATDVCAGSASTVTVSATSLADGAYTINYTLTTTNPQAATDVAMTVSGGTNSGTFNTPVLTSAGTTNLTINSITLSGNSTSASSGNTDAITVSALPTVTFAAEPGAAACTETDVTYTTQGGQSNYAWTFPGTESTDYTITSGGTSSDNTVTLQYLTAGSKTVAVNYENAGGCSAASATSSSATTVSLRPTVTFTAQPGAAACTGADVTYTTQSGESSYVWTFPGTESTDYTITSGGTASDNTVTLQYLTPGSKTVSVNYTSSGCTAASATSSTSTTVGAAPSGESITPSTTEVTCTTTASLVASATDNSGTDNLTYAWTTGDGTIDSGAATATAVVSAAGTYTVTITDPDNGCSVTDTQVITEDKSAPSGESITPSTTEVTCTTTANLVASATDNSGTGNLTYAWTTGDGTIDSGAATATAVVSAAGTYTVTITDPDNGCSVTDTQVITEDKPAPSGEGISSTTTILSNTTTTADLTASATDNSGTSNLTYAWTTGDGTIDSGAATATATVSDPGTYTVTITDPDNGCTTTAQQIITEDVVAPAATISGQPVAVNSTTPYNVTVDFGEVVTGFVIGEVDVANGSATDFTDNGDGTYTVEITPDGT</sequence>
<dbReference type="InterPro" id="IPR035986">
    <property type="entry name" value="PKD_dom_sf"/>
</dbReference>
<dbReference type="PROSITE" id="PS50093">
    <property type="entry name" value="PKD"/>
    <property type="match status" value="3"/>
</dbReference>
<feature type="domain" description="PKD" evidence="1">
    <location>
        <begin position="1443"/>
        <end position="1483"/>
    </location>
</feature>
<dbReference type="Gene3D" id="2.60.40.2700">
    <property type="match status" value="1"/>
</dbReference>
<dbReference type="InterPro" id="IPR000601">
    <property type="entry name" value="PKD_dom"/>
</dbReference>
<proteinExistence type="predicted"/>
<gene>
    <name evidence="2" type="ORF">ACHKAR_00235</name>
</gene>
<dbReference type="EMBL" id="JBIPKE010000005">
    <property type="protein sequence ID" value="MFH6981838.1"/>
    <property type="molecule type" value="Genomic_DNA"/>
</dbReference>
<dbReference type="RefSeq" id="WP_395415688.1">
    <property type="nucleotide sequence ID" value="NZ_JBIPKE010000005.1"/>
</dbReference>
<name>A0ABW7N2E1_9BACT</name>
<accession>A0ABW7N2E1</accession>
<organism evidence="2 3">
    <name type="scientific">Marinoscillum luteum</name>
    <dbReference type="NCBI Taxonomy" id="861051"/>
    <lineage>
        <taxon>Bacteria</taxon>
        <taxon>Pseudomonadati</taxon>
        <taxon>Bacteroidota</taxon>
        <taxon>Cytophagia</taxon>
        <taxon>Cytophagales</taxon>
        <taxon>Reichenbachiellaceae</taxon>
        <taxon>Marinoscillum</taxon>
    </lineage>
</organism>
<keyword evidence="3" id="KW-1185">Reference proteome</keyword>
<evidence type="ECO:0000313" key="3">
    <source>
        <dbReference type="Proteomes" id="UP001610063"/>
    </source>
</evidence>
<feature type="non-terminal residue" evidence="2">
    <location>
        <position position="1741"/>
    </location>
</feature>
<dbReference type="SMART" id="SM00089">
    <property type="entry name" value="PKD"/>
    <property type="match status" value="5"/>
</dbReference>
<dbReference type="CDD" id="cd00146">
    <property type="entry name" value="PKD"/>
    <property type="match status" value="1"/>
</dbReference>
<evidence type="ECO:0000259" key="1">
    <source>
        <dbReference type="PROSITE" id="PS50093"/>
    </source>
</evidence>
<dbReference type="InterPro" id="IPR022409">
    <property type="entry name" value="PKD/Chitinase_dom"/>
</dbReference>
<feature type="domain" description="PKD" evidence="1">
    <location>
        <begin position="1597"/>
        <end position="1658"/>
    </location>
</feature>